<dbReference type="InterPro" id="IPR006883">
    <property type="entry name" value="AcMNPV_PIF-4"/>
</dbReference>
<sequence length="173" mass="19696">MVSIVLVVAIVLATFIFFYLIVSMRNHHPFLNRIDKLIRDYDNTLLFGTYIQIYDLSTPASVERLFIIAPENVVLYNFDNTLYYYLDSAKVFCPNEFSVTTFTSHSIRTINGTGVYSTACTAVSSLTLLEHFAALKNNVPDHTLVLDVVGEQIQFSILDIINYLIYNGYVSIR</sequence>
<organism evidence="2">
    <name type="scientific">Dendrolimus kikuchii nucleopolyhedrovirus</name>
    <dbReference type="NCBI Taxonomy" id="1219875"/>
    <lineage>
        <taxon>Viruses</taxon>
        <taxon>Viruses incertae sedis</taxon>
        <taxon>Naldaviricetes</taxon>
        <taxon>Lefavirales</taxon>
        <taxon>Baculoviridae</taxon>
        <taxon>Alphabaculovirus</taxon>
    </lineage>
</organism>
<proteinExistence type="predicted"/>
<protein>
    <submittedName>
        <fullName evidence="2">DekiORF62</fullName>
    </submittedName>
</protein>
<evidence type="ECO:0000256" key="1">
    <source>
        <dbReference type="SAM" id="Phobius"/>
    </source>
</evidence>
<keyword evidence="1" id="KW-1133">Transmembrane helix</keyword>
<keyword evidence="1" id="KW-0812">Transmembrane</keyword>
<keyword evidence="1" id="KW-0472">Membrane</keyword>
<name>V9LSY1_9ABAC</name>
<evidence type="ECO:0000313" key="2">
    <source>
        <dbReference type="EMBL" id="AFS51940.1"/>
    </source>
</evidence>
<dbReference type="EMBL" id="JX193905">
    <property type="protein sequence ID" value="AFS51940.1"/>
    <property type="molecule type" value="Genomic_DNA"/>
</dbReference>
<gene>
    <name evidence="2" type="primary">odv-e28</name>
</gene>
<feature type="transmembrane region" description="Helical" evidence="1">
    <location>
        <begin position="6"/>
        <end position="24"/>
    </location>
</feature>
<reference evidence="2" key="1">
    <citation type="submission" date="2012-06" db="EMBL/GenBank/DDBJ databases">
        <title>Genomic sequencing and analysis of the Dendrolimus kikuchii nucleopolyhedrovirus.</title>
        <authorList>
            <person name="Yang M.M."/>
        </authorList>
    </citation>
    <scope>NUCLEOTIDE SEQUENCE</scope>
    <source>
        <strain evidence="2">YN</strain>
    </source>
</reference>
<dbReference type="Pfam" id="PF04798">
    <property type="entry name" value="Baculo_19"/>
    <property type="match status" value="1"/>
</dbReference>
<accession>V9LSY1</accession>